<proteinExistence type="predicted"/>
<keyword evidence="3" id="KW-1185">Reference proteome</keyword>
<reference evidence="2" key="1">
    <citation type="journal article" date="2014" name="Int. J. Syst. Evol. Microbiol.">
        <title>Complete genome sequence of Corynebacterium casei LMG S-19264T (=DSM 44701T), isolated from a smear-ripened cheese.</title>
        <authorList>
            <consortium name="US DOE Joint Genome Institute (JGI-PGF)"/>
            <person name="Walter F."/>
            <person name="Albersmeier A."/>
            <person name="Kalinowski J."/>
            <person name="Ruckert C."/>
        </authorList>
    </citation>
    <scope>NUCLEOTIDE SEQUENCE</scope>
    <source>
        <strain evidence="2">JCM 4369</strain>
    </source>
</reference>
<evidence type="ECO:0000256" key="1">
    <source>
        <dbReference type="SAM" id="MobiDB-lite"/>
    </source>
</evidence>
<sequence>MPACGFGVRVAYLAVALPWLLRRVRVEDGLMARRFGAAYDAYRAEVPALIPRIRPASHRAGSGRGGTASTGGAGAR</sequence>
<gene>
    <name evidence="2" type="ORF">GCM10010260_51170</name>
</gene>
<evidence type="ECO:0000313" key="2">
    <source>
        <dbReference type="EMBL" id="GGV07251.1"/>
    </source>
</evidence>
<comment type="caution">
    <text evidence="2">The sequence shown here is derived from an EMBL/GenBank/DDBJ whole genome shotgun (WGS) entry which is preliminary data.</text>
</comment>
<evidence type="ECO:0000313" key="3">
    <source>
        <dbReference type="Proteomes" id="UP000618795"/>
    </source>
</evidence>
<feature type="region of interest" description="Disordered" evidence="1">
    <location>
        <begin position="55"/>
        <end position="76"/>
    </location>
</feature>
<organism evidence="2 3">
    <name type="scientific">Streptomyces filipinensis</name>
    <dbReference type="NCBI Taxonomy" id="66887"/>
    <lineage>
        <taxon>Bacteria</taxon>
        <taxon>Bacillati</taxon>
        <taxon>Actinomycetota</taxon>
        <taxon>Actinomycetes</taxon>
        <taxon>Kitasatosporales</taxon>
        <taxon>Streptomycetaceae</taxon>
        <taxon>Streptomyces</taxon>
    </lineage>
</organism>
<reference evidence="2" key="2">
    <citation type="submission" date="2020-09" db="EMBL/GenBank/DDBJ databases">
        <authorList>
            <person name="Sun Q."/>
            <person name="Ohkuma M."/>
        </authorList>
    </citation>
    <scope>NUCLEOTIDE SEQUENCE</scope>
    <source>
        <strain evidence="2">JCM 4369</strain>
    </source>
</reference>
<evidence type="ECO:0008006" key="4">
    <source>
        <dbReference type="Google" id="ProtNLM"/>
    </source>
</evidence>
<accession>A0A918IEB3</accession>
<dbReference type="RefSeq" id="WP_229854322.1">
    <property type="nucleotide sequence ID" value="NZ_BMTD01000012.1"/>
</dbReference>
<feature type="compositionally biased region" description="Gly residues" evidence="1">
    <location>
        <begin position="62"/>
        <end position="76"/>
    </location>
</feature>
<dbReference type="Proteomes" id="UP000618795">
    <property type="component" value="Unassembled WGS sequence"/>
</dbReference>
<dbReference type="Gene3D" id="1.20.120.1630">
    <property type="match status" value="1"/>
</dbReference>
<dbReference type="AlphaFoldDB" id="A0A918IEB3"/>
<dbReference type="EMBL" id="BMTD01000012">
    <property type="protein sequence ID" value="GGV07251.1"/>
    <property type="molecule type" value="Genomic_DNA"/>
</dbReference>
<name>A0A918IEB3_9ACTN</name>
<protein>
    <recommendedName>
        <fullName evidence="4">Isoprenylcysteine carboxylmethyltransferase family protein</fullName>
    </recommendedName>
</protein>